<dbReference type="OrthoDB" id="2182676at2"/>
<feature type="transmembrane region" description="Helical" evidence="1">
    <location>
        <begin position="25"/>
        <end position="50"/>
    </location>
</feature>
<keyword evidence="1" id="KW-0812">Transmembrane</keyword>
<dbReference type="InterPro" id="IPR006938">
    <property type="entry name" value="DUF624"/>
</dbReference>
<dbReference type="Proteomes" id="UP000187367">
    <property type="component" value="Unassembled WGS sequence"/>
</dbReference>
<proteinExistence type="predicted"/>
<dbReference type="AlphaFoldDB" id="A0A1R1QH37"/>
<keyword evidence="3" id="KW-1185">Reference proteome</keyword>
<accession>A0A1R1RWT3</accession>
<feature type="transmembrane region" description="Helical" evidence="1">
    <location>
        <begin position="144"/>
        <end position="170"/>
    </location>
</feature>
<evidence type="ECO:0000313" key="3">
    <source>
        <dbReference type="Proteomes" id="UP000187367"/>
    </source>
</evidence>
<gene>
    <name evidence="2" type="ORF">BW143_14860</name>
</gene>
<accession>A0A1R1QH37</accession>
<name>A0A1R1QH37_9BACI</name>
<sequence>MEQGVSMGRVLSFCEWVMRFAYTNLLWFVFMLLGLGVLGFMPATAALFAVMRKWVMGRSDIPVFQTFWQAYRGEFFRSNVIGLILLAVGTIIYIDLAFIYPENIYLHILRFVIMVFGFLFLIMLFYVFPLLAHFEWKKRLYLKFSLILGISYLQYTLTMMAITALLYLVFAYLPGIVPFFSVSLLSYSIMWLAYQVLKKAEATEPQQKAHSAEG</sequence>
<comment type="caution">
    <text evidence="2">The sequence shown here is derived from an EMBL/GenBank/DDBJ whole genome shotgun (WGS) entry which is preliminary data.</text>
</comment>
<keyword evidence="1" id="KW-0472">Membrane</keyword>
<evidence type="ECO:0008006" key="4">
    <source>
        <dbReference type="Google" id="ProtNLM"/>
    </source>
</evidence>
<organism evidence="2 3">
    <name type="scientific">Bacillus swezeyi</name>
    <dbReference type="NCBI Taxonomy" id="1925020"/>
    <lineage>
        <taxon>Bacteria</taxon>
        <taxon>Bacillati</taxon>
        <taxon>Bacillota</taxon>
        <taxon>Bacilli</taxon>
        <taxon>Bacillales</taxon>
        <taxon>Bacillaceae</taxon>
        <taxon>Bacillus</taxon>
    </lineage>
</organism>
<dbReference type="EMBL" id="MTJL01000029">
    <property type="protein sequence ID" value="OMI03290.1"/>
    <property type="molecule type" value="Genomic_DNA"/>
</dbReference>
<protein>
    <recommendedName>
        <fullName evidence="4">DUF624 domain-containing protein</fullName>
    </recommendedName>
</protein>
<feature type="transmembrane region" description="Helical" evidence="1">
    <location>
        <begin position="107"/>
        <end position="132"/>
    </location>
</feature>
<feature type="transmembrane region" description="Helical" evidence="1">
    <location>
        <begin position="176"/>
        <end position="197"/>
    </location>
</feature>
<dbReference type="Pfam" id="PF04854">
    <property type="entry name" value="DUF624"/>
    <property type="match status" value="1"/>
</dbReference>
<keyword evidence="1" id="KW-1133">Transmembrane helix</keyword>
<evidence type="ECO:0000256" key="1">
    <source>
        <dbReference type="SAM" id="Phobius"/>
    </source>
</evidence>
<feature type="transmembrane region" description="Helical" evidence="1">
    <location>
        <begin position="80"/>
        <end position="101"/>
    </location>
</feature>
<reference evidence="2 3" key="1">
    <citation type="submission" date="2017-01" db="EMBL/GenBank/DDBJ databases">
        <title>Bacillus phylogenomics.</title>
        <authorList>
            <person name="Dunlap C."/>
        </authorList>
    </citation>
    <scope>NUCLEOTIDE SEQUENCE [LARGE SCALE GENOMIC DNA]</scope>
    <source>
        <strain evidence="2 3">NRRL B-41282</strain>
    </source>
</reference>
<dbReference type="RefSeq" id="WP_076761393.1">
    <property type="nucleotide sequence ID" value="NZ_JARMDZ010000016.1"/>
</dbReference>
<evidence type="ECO:0000313" key="2">
    <source>
        <dbReference type="EMBL" id="OMI03290.1"/>
    </source>
</evidence>